<gene>
    <name evidence="2" type="ORF">E2C01_030360</name>
</gene>
<feature type="compositionally biased region" description="Low complexity" evidence="1">
    <location>
        <begin position="292"/>
        <end position="323"/>
    </location>
</feature>
<name>A0A5B7EQN1_PORTR</name>
<feature type="region of interest" description="Disordered" evidence="1">
    <location>
        <begin position="176"/>
        <end position="205"/>
    </location>
</feature>
<evidence type="ECO:0000256" key="1">
    <source>
        <dbReference type="SAM" id="MobiDB-lite"/>
    </source>
</evidence>
<proteinExistence type="predicted"/>
<feature type="region of interest" description="Disordered" evidence="1">
    <location>
        <begin position="119"/>
        <end position="144"/>
    </location>
</feature>
<protein>
    <submittedName>
        <fullName evidence="2">Uncharacterized protein</fullName>
    </submittedName>
</protein>
<feature type="region of interest" description="Disordered" evidence="1">
    <location>
        <begin position="292"/>
        <end position="404"/>
    </location>
</feature>
<evidence type="ECO:0000313" key="2">
    <source>
        <dbReference type="EMBL" id="MPC36891.1"/>
    </source>
</evidence>
<evidence type="ECO:0000313" key="3">
    <source>
        <dbReference type="Proteomes" id="UP000324222"/>
    </source>
</evidence>
<feature type="compositionally biased region" description="Basic and acidic residues" evidence="1">
    <location>
        <begin position="7"/>
        <end position="20"/>
    </location>
</feature>
<dbReference type="Proteomes" id="UP000324222">
    <property type="component" value="Unassembled WGS sequence"/>
</dbReference>
<dbReference type="AlphaFoldDB" id="A0A5B7EQN1"/>
<dbReference type="EMBL" id="VSRR010003628">
    <property type="protein sequence ID" value="MPC36891.1"/>
    <property type="molecule type" value="Genomic_DNA"/>
</dbReference>
<reference evidence="2 3" key="1">
    <citation type="submission" date="2019-05" db="EMBL/GenBank/DDBJ databases">
        <title>Another draft genome of Portunus trituberculatus and its Hox gene families provides insights of decapod evolution.</title>
        <authorList>
            <person name="Jeong J.-H."/>
            <person name="Song I."/>
            <person name="Kim S."/>
            <person name="Choi T."/>
            <person name="Kim D."/>
            <person name="Ryu S."/>
            <person name="Kim W."/>
        </authorList>
    </citation>
    <scope>NUCLEOTIDE SEQUENCE [LARGE SCALE GENOMIC DNA]</scope>
    <source>
        <tissue evidence="2">Muscle</tissue>
    </source>
</reference>
<comment type="caution">
    <text evidence="2">The sequence shown here is derived from an EMBL/GenBank/DDBJ whole genome shotgun (WGS) entry which is preliminary data.</text>
</comment>
<feature type="region of interest" description="Disordered" evidence="1">
    <location>
        <begin position="1"/>
        <end position="106"/>
    </location>
</feature>
<feature type="compositionally biased region" description="Gly residues" evidence="1">
    <location>
        <begin position="73"/>
        <end position="92"/>
    </location>
</feature>
<feature type="compositionally biased region" description="Basic residues" evidence="1">
    <location>
        <begin position="363"/>
        <end position="376"/>
    </location>
</feature>
<accession>A0A5B7EQN1</accession>
<feature type="compositionally biased region" description="Low complexity" evidence="1">
    <location>
        <begin position="377"/>
        <end position="395"/>
    </location>
</feature>
<organism evidence="2 3">
    <name type="scientific">Portunus trituberculatus</name>
    <name type="common">Swimming crab</name>
    <name type="synonym">Neptunus trituberculatus</name>
    <dbReference type="NCBI Taxonomy" id="210409"/>
    <lineage>
        <taxon>Eukaryota</taxon>
        <taxon>Metazoa</taxon>
        <taxon>Ecdysozoa</taxon>
        <taxon>Arthropoda</taxon>
        <taxon>Crustacea</taxon>
        <taxon>Multicrustacea</taxon>
        <taxon>Malacostraca</taxon>
        <taxon>Eumalacostraca</taxon>
        <taxon>Eucarida</taxon>
        <taxon>Decapoda</taxon>
        <taxon>Pleocyemata</taxon>
        <taxon>Brachyura</taxon>
        <taxon>Eubrachyura</taxon>
        <taxon>Portunoidea</taxon>
        <taxon>Portunidae</taxon>
        <taxon>Portuninae</taxon>
        <taxon>Portunus</taxon>
    </lineage>
</organism>
<keyword evidence="3" id="KW-1185">Reference proteome</keyword>
<dbReference type="OrthoDB" id="2384350at2759"/>
<sequence length="404" mass="43578">MSLPRRLSLEGDSLPRRLTEAPDESAAVGRPGMSHGESVQSLPVRLGRNSSEVSQDEFALPRRFATSCTVSEGQGGAMESSGGGSGGGGGGLADSDSSGGVVEAPVVVRRRQSMRLRARVPESEGFSESEGWTTERNKKNKKNCINTEQSLASLPAENNTHRKTNGTKTNLIDETRGKNKRRQTTPLETTPEYHKKTTTTTTTNTERALEEDNDIPASQIPFTNTQRTRRRLMDLEEEITPTQDLITPATPTNKRTGPYHYLLHPQASKTKRKRLSRELFAKKCIDVLTSTTTVPSTSETGATGATTRPTGGSSTNGSSSSTSDAKEHKGSSGDDSVFGEARIVMLPRFRRSTEEFKMVAGRPKPRGSVRGSRGRRSCPPGRFSSSSASGSSASSMCLTSLHSR</sequence>